<gene>
    <name evidence="3" type="ORF">GSM42_01510</name>
</gene>
<dbReference type="PANTHER" id="PTHR30461">
    <property type="entry name" value="DNA-INVERTASE FROM LAMBDOID PROPHAGE"/>
    <property type="match status" value="1"/>
</dbReference>
<evidence type="ECO:0000259" key="2">
    <source>
        <dbReference type="PROSITE" id="PS51736"/>
    </source>
</evidence>
<dbReference type="PANTHER" id="PTHR30461:SF26">
    <property type="entry name" value="RESOLVASE HOMOLOG YNEB"/>
    <property type="match status" value="1"/>
</dbReference>
<dbReference type="RefSeq" id="WP_160799472.1">
    <property type="nucleotide sequence ID" value="NZ_WUUL01000001.1"/>
</dbReference>
<dbReference type="Pfam" id="PF00239">
    <property type="entry name" value="Resolvase"/>
    <property type="match status" value="1"/>
</dbReference>
<evidence type="ECO:0000313" key="4">
    <source>
        <dbReference type="Proteomes" id="UP000430692"/>
    </source>
</evidence>
<dbReference type="InterPro" id="IPR036162">
    <property type="entry name" value="Resolvase-like_N_sf"/>
</dbReference>
<organism evidence="3 4">
    <name type="scientific">Shimazuella alba</name>
    <dbReference type="NCBI Taxonomy" id="2690964"/>
    <lineage>
        <taxon>Bacteria</taxon>
        <taxon>Bacillati</taxon>
        <taxon>Bacillota</taxon>
        <taxon>Bacilli</taxon>
        <taxon>Bacillales</taxon>
        <taxon>Thermoactinomycetaceae</taxon>
        <taxon>Shimazuella</taxon>
    </lineage>
</organism>
<proteinExistence type="inferred from homology"/>
<dbReference type="Proteomes" id="UP000430692">
    <property type="component" value="Unassembled WGS sequence"/>
</dbReference>
<accession>A0A6I4VRN6</accession>
<name>A0A6I4VRN6_9BACL</name>
<dbReference type="SMART" id="SM00857">
    <property type="entry name" value="Resolvase"/>
    <property type="match status" value="1"/>
</dbReference>
<protein>
    <submittedName>
        <fullName evidence="3">Recombinase family protein</fullName>
    </submittedName>
</protein>
<dbReference type="AlphaFoldDB" id="A0A6I4VRN6"/>
<comment type="similarity">
    <text evidence="1">Belongs to the site-specific recombinase resolvase family.</text>
</comment>
<dbReference type="EMBL" id="WUUL01000001">
    <property type="protein sequence ID" value="MXQ52450.1"/>
    <property type="molecule type" value="Genomic_DNA"/>
</dbReference>
<dbReference type="GO" id="GO:0000150">
    <property type="term" value="F:DNA strand exchange activity"/>
    <property type="evidence" value="ECO:0007669"/>
    <property type="project" value="InterPro"/>
</dbReference>
<dbReference type="CDD" id="cd00338">
    <property type="entry name" value="Ser_Recombinase"/>
    <property type="match status" value="1"/>
</dbReference>
<feature type="domain" description="Resolvase/invertase-type recombinase catalytic" evidence="2">
    <location>
        <begin position="2"/>
        <end position="147"/>
    </location>
</feature>
<evidence type="ECO:0000256" key="1">
    <source>
        <dbReference type="ARBA" id="ARBA00009913"/>
    </source>
</evidence>
<dbReference type="InterPro" id="IPR050639">
    <property type="entry name" value="SSR_resolvase"/>
</dbReference>
<evidence type="ECO:0000313" key="3">
    <source>
        <dbReference type="EMBL" id="MXQ52450.1"/>
    </source>
</evidence>
<dbReference type="GO" id="GO:0003677">
    <property type="term" value="F:DNA binding"/>
    <property type="evidence" value="ECO:0007669"/>
    <property type="project" value="InterPro"/>
</dbReference>
<dbReference type="PROSITE" id="PS51736">
    <property type="entry name" value="RECOMBINASES_3"/>
    <property type="match status" value="1"/>
</dbReference>
<comment type="caution">
    <text evidence="3">The sequence shown here is derived from an EMBL/GenBank/DDBJ whole genome shotgun (WGS) entry which is preliminary data.</text>
</comment>
<keyword evidence="4" id="KW-1185">Reference proteome</keyword>
<dbReference type="SUPFAM" id="SSF53041">
    <property type="entry name" value="Resolvase-like"/>
    <property type="match status" value="1"/>
</dbReference>
<dbReference type="Gene3D" id="3.40.50.1390">
    <property type="entry name" value="Resolvase, N-terminal catalytic domain"/>
    <property type="match status" value="1"/>
</dbReference>
<reference evidence="3 4" key="1">
    <citation type="submission" date="2019-12" db="EMBL/GenBank/DDBJ databases">
        <title>Whole-genome analyses of novel actinobacteria.</title>
        <authorList>
            <person name="Sahin N."/>
            <person name="Saygin H."/>
        </authorList>
    </citation>
    <scope>NUCLEOTIDE SEQUENCE [LARGE SCALE GENOMIC DNA]</scope>
    <source>
        <strain evidence="3 4">KC615</strain>
    </source>
</reference>
<dbReference type="InterPro" id="IPR006119">
    <property type="entry name" value="Resolv_N"/>
</dbReference>
<sequence length="219" mass="25234">MNAIIYTRVSTKKDIQESSLIRQQEELSLWAKELKMNVIQIVQEQHSGYDLNRRGLYQMLEIMKKERVDAILVQDDTRLGRGEAKLAVVHQLHRAGCRIYCKLHGGELALDAGESTVLHIISKVEELQRKMMNQKISWGMKRAVKEKGYNPSKNLKNQGLGGREKKEVPIEQIVALKQKKLTYEEISATLKGFGFDVSRATVHRRYKEWLAEQEVMENG</sequence>